<feature type="transmembrane region" description="Helical" evidence="5">
    <location>
        <begin position="181"/>
        <end position="203"/>
    </location>
</feature>
<feature type="transmembrane region" description="Helical" evidence="5">
    <location>
        <begin position="223"/>
        <end position="244"/>
    </location>
</feature>
<keyword evidence="4 5" id="KW-0472">Membrane</keyword>
<evidence type="ECO:0008006" key="8">
    <source>
        <dbReference type="Google" id="ProtNLM"/>
    </source>
</evidence>
<reference evidence="6 7" key="1">
    <citation type="journal article" date="2019" name="Int. J. Syst. Evol. Microbiol.">
        <title>The Global Catalogue of Microorganisms (GCM) 10K type strain sequencing project: providing services to taxonomists for standard genome sequencing and annotation.</title>
        <authorList>
            <consortium name="The Broad Institute Genomics Platform"/>
            <consortium name="The Broad Institute Genome Sequencing Center for Infectious Disease"/>
            <person name="Wu L."/>
            <person name="Ma J."/>
        </authorList>
    </citation>
    <scope>NUCLEOTIDE SEQUENCE [LARGE SCALE GENOMIC DNA]</scope>
    <source>
        <strain evidence="6 7">JCM 11117</strain>
    </source>
</reference>
<dbReference type="Pfam" id="PF01566">
    <property type="entry name" value="Nramp"/>
    <property type="match status" value="1"/>
</dbReference>
<keyword evidence="3 5" id="KW-1133">Transmembrane helix</keyword>
<evidence type="ECO:0000256" key="5">
    <source>
        <dbReference type="SAM" id="Phobius"/>
    </source>
</evidence>
<keyword evidence="2 5" id="KW-0812">Transmembrane</keyword>
<dbReference type="RefSeq" id="WP_343939737.1">
    <property type="nucleotide sequence ID" value="NZ_BAAAHP010000032.1"/>
</dbReference>
<dbReference type="NCBIfam" id="NF037982">
    <property type="entry name" value="Nramp_1"/>
    <property type="match status" value="1"/>
</dbReference>
<feature type="transmembrane region" description="Helical" evidence="5">
    <location>
        <begin position="420"/>
        <end position="442"/>
    </location>
</feature>
<feature type="transmembrane region" description="Helical" evidence="5">
    <location>
        <begin position="63"/>
        <end position="89"/>
    </location>
</feature>
<keyword evidence="7" id="KW-1185">Reference proteome</keyword>
<feature type="transmembrane region" description="Helical" evidence="5">
    <location>
        <begin position="146"/>
        <end position="169"/>
    </location>
</feature>
<gene>
    <name evidence="6" type="ORF">GCM10009559_11770</name>
</gene>
<protein>
    <recommendedName>
        <fullName evidence="8">Natural resistance-associated macrophage protein</fullName>
    </recommendedName>
</protein>
<evidence type="ECO:0000256" key="3">
    <source>
        <dbReference type="ARBA" id="ARBA00022989"/>
    </source>
</evidence>
<feature type="transmembrane region" description="Helical" evidence="5">
    <location>
        <begin position="33"/>
        <end position="51"/>
    </location>
</feature>
<evidence type="ECO:0000256" key="1">
    <source>
        <dbReference type="ARBA" id="ARBA00004141"/>
    </source>
</evidence>
<feature type="transmembrane region" description="Helical" evidence="5">
    <location>
        <begin position="454"/>
        <end position="475"/>
    </location>
</feature>
<dbReference type="EMBL" id="BAAAHP010000032">
    <property type="protein sequence ID" value="GAA0926555.1"/>
    <property type="molecule type" value="Genomic_DNA"/>
</dbReference>
<comment type="subcellular location">
    <subcellularLocation>
        <location evidence="1">Membrane</location>
        <topology evidence="1">Multi-pass membrane protein</topology>
    </subcellularLocation>
</comment>
<comment type="caution">
    <text evidence="6">The sequence shown here is derived from an EMBL/GenBank/DDBJ whole genome shotgun (WGS) entry which is preliminary data.</text>
</comment>
<sequence>MARPEHPEAGTSPPLLPEVPRELARRRMNPRTILLFFGPGAIIASLTVGSGETVLASRLGAVFGYAILWLVVIGAVTKAAIIYASNRYIVLTGEHPMSGLARVIPGPRGWFPALIGALAVLSFPFVASALATGIGSYLSLVVGGPAVAWGLVLLVLAAALAWFGWYALLERAQVTIVALKVTLVVVAVFAAQPQWLDVLAGFVPQGFGYEPYVFTEYPEIAERAVWVEAVVFMGGLGGGMYDYIGYAGLMREKRWGALGLPGRDEAADGPLALADSARERERVRGWSRAPLGDVVLSFTAMALTAVAFVITGKEILGAAQNVPSGQNVLTYQGDVLGVVHPVLEHFYVVAIIMVFLGTMYALWEVYSRTTYESLSAVSEKVRRAGFGATRRVVYPYLLLGGTALVLTGADLVALITPANIVGGTIACGVYGLGLLVLERRAFPAALRIRPATRVLVAVSSVVLLGAGLVALGQYVGSLG</sequence>
<name>A0ABN1PEB7_9PSEU</name>
<evidence type="ECO:0000313" key="6">
    <source>
        <dbReference type="EMBL" id="GAA0926555.1"/>
    </source>
</evidence>
<evidence type="ECO:0000256" key="2">
    <source>
        <dbReference type="ARBA" id="ARBA00022692"/>
    </source>
</evidence>
<dbReference type="Proteomes" id="UP001499967">
    <property type="component" value="Unassembled WGS sequence"/>
</dbReference>
<evidence type="ECO:0000256" key="4">
    <source>
        <dbReference type="ARBA" id="ARBA00023136"/>
    </source>
</evidence>
<accession>A0ABN1PEB7</accession>
<evidence type="ECO:0000313" key="7">
    <source>
        <dbReference type="Proteomes" id="UP001499967"/>
    </source>
</evidence>
<feature type="transmembrane region" description="Helical" evidence="5">
    <location>
        <begin position="110"/>
        <end position="134"/>
    </location>
</feature>
<dbReference type="InterPro" id="IPR001046">
    <property type="entry name" value="NRAMP_fam"/>
</dbReference>
<feature type="transmembrane region" description="Helical" evidence="5">
    <location>
        <begin position="290"/>
        <end position="310"/>
    </location>
</feature>
<proteinExistence type="predicted"/>
<organism evidence="6 7">
    <name type="scientific">Pseudonocardia zijingensis</name>
    <dbReference type="NCBI Taxonomy" id="153376"/>
    <lineage>
        <taxon>Bacteria</taxon>
        <taxon>Bacillati</taxon>
        <taxon>Actinomycetota</taxon>
        <taxon>Actinomycetes</taxon>
        <taxon>Pseudonocardiales</taxon>
        <taxon>Pseudonocardiaceae</taxon>
        <taxon>Pseudonocardia</taxon>
    </lineage>
</organism>
<feature type="transmembrane region" description="Helical" evidence="5">
    <location>
        <begin position="345"/>
        <end position="363"/>
    </location>
</feature>
<feature type="transmembrane region" description="Helical" evidence="5">
    <location>
        <begin position="392"/>
        <end position="414"/>
    </location>
</feature>